<comment type="caution">
    <text evidence="3">The sequence shown here is derived from an EMBL/GenBank/DDBJ whole genome shotgun (WGS) entry which is preliminary data.</text>
</comment>
<feature type="domain" description="PD-(D/E)XK nuclease-like" evidence="2">
    <location>
        <begin position="171"/>
        <end position="374"/>
    </location>
</feature>
<keyword evidence="4" id="KW-1185">Reference proteome</keyword>
<feature type="region of interest" description="Disordered" evidence="1">
    <location>
        <begin position="29"/>
        <end position="121"/>
    </location>
</feature>
<feature type="compositionally biased region" description="Basic and acidic residues" evidence="1">
    <location>
        <begin position="52"/>
        <end position="63"/>
    </location>
</feature>
<evidence type="ECO:0000259" key="2">
    <source>
        <dbReference type="Pfam" id="PF20516"/>
    </source>
</evidence>
<organism evidence="3 4">
    <name type="scientific">Fusarium flagelliforme</name>
    <dbReference type="NCBI Taxonomy" id="2675880"/>
    <lineage>
        <taxon>Eukaryota</taxon>
        <taxon>Fungi</taxon>
        <taxon>Dikarya</taxon>
        <taxon>Ascomycota</taxon>
        <taxon>Pezizomycotina</taxon>
        <taxon>Sordariomycetes</taxon>
        <taxon>Hypocreomycetidae</taxon>
        <taxon>Hypocreales</taxon>
        <taxon>Nectriaceae</taxon>
        <taxon>Fusarium</taxon>
        <taxon>Fusarium incarnatum-equiseti species complex</taxon>
    </lineage>
</organism>
<dbReference type="InterPro" id="IPR046797">
    <property type="entry name" value="PDDEXK_12"/>
</dbReference>
<name>A0A395N7L2_9HYPO</name>
<proteinExistence type="predicted"/>
<gene>
    <name evidence="3" type="ORF">FIE12Z_56</name>
</gene>
<dbReference type="AlphaFoldDB" id="A0A395N7L2"/>
<feature type="compositionally biased region" description="Low complexity" evidence="1">
    <location>
        <begin position="96"/>
        <end position="118"/>
    </location>
</feature>
<dbReference type="STRING" id="2594813.A0A395N7L2"/>
<dbReference type="EMBL" id="PXXK01000003">
    <property type="protein sequence ID" value="RFN55659.1"/>
    <property type="molecule type" value="Genomic_DNA"/>
</dbReference>
<protein>
    <submittedName>
        <fullName evidence="3">Exostosin 3</fullName>
    </submittedName>
</protein>
<dbReference type="Proteomes" id="UP000265631">
    <property type="component" value="Unassembled WGS sequence"/>
</dbReference>
<evidence type="ECO:0000256" key="1">
    <source>
        <dbReference type="SAM" id="MobiDB-lite"/>
    </source>
</evidence>
<sequence length="382" mass="43024">MSYSTQLSAYIDGWLNTFTESADQSCDKPILNWNQMPTPPSSEITRSPKRPRYQDAQEEETPRPRARSQYDCVRDDVFKDQKPTGPSFRFALPTRPFSNAPSLPPSSSASGTSRSSSPVKRSTLGLLSKPIHFIAMKRSHLPKHIHKTYDAIFSIVNNIGFIPSAVRQQLEDNDEDVLDQWFFNGEGEDVLKEFTELRAIQAEAAAVQVEEASEGTWNLEVHGPLLKLAFKPFSRLRRKLLTHASISKPFIPSTSESSYYPTTKTKMIDWGISIFPPETIAEHISRMINNLPVSQRSINQTICGPVRNTPIALPIEIKIASGSLEEARGQLGLWIAAWYTRMNALKSCNEGMIAMPMIIVMEHEWKLLFAVDRRESIVSSTI</sequence>
<accession>A0A395N7L2</accession>
<evidence type="ECO:0000313" key="3">
    <source>
        <dbReference type="EMBL" id="RFN55659.1"/>
    </source>
</evidence>
<feature type="compositionally biased region" description="Polar residues" evidence="1">
    <location>
        <begin position="32"/>
        <end position="45"/>
    </location>
</feature>
<reference evidence="3 4" key="1">
    <citation type="journal article" date="2018" name="PLoS Pathog.">
        <title>Evolution of structural diversity of trichothecenes, a family of toxins produced by plant pathogenic and entomopathogenic fungi.</title>
        <authorList>
            <person name="Proctor R.H."/>
            <person name="McCormick S.P."/>
            <person name="Kim H.S."/>
            <person name="Cardoza R.E."/>
            <person name="Stanley A.M."/>
            <person name="Lindo L."/>
            <person name="Kelly A."/>
            <person name="Brown D.W."/>
            <person name="Lee T."/>
            <person name="Vaughan M.M."/>
            <person name="Alexander N.J."/>
            <person name="Busman M."/>
            <person name="Gutierrez S."/>
        </authorList>
    </citation>
    <scope>NUCLEOTIDE SEQUENCE [LARGE SCALE GENOMIC DNA]</scope>
    <source>
        <strain evidence="3 4">NRRL 13405</strain>
    </source>
</reference>
<feature type="compositionally biased region" description="Basic and acidic residues" evidence="1">
    <location>
        <begin position="72"/>
        <end position="82"/>
    </location>
</feature>
<dbReference type="Pfam" id="PF20516">
    <property type="entry name" value="PDDEXK_12"/>
    <property type="match status" value="1"/>
</dbReference>
<evidence type="ECO:0000313" key="4">
    <source>
        <dbReference type="Proteomes" id="UP000265631"/>
    </source>
</evidence>